<keyword evidence="3" id="KW-1185">Reference proteome</keyword>
<sequence>MAEKFASIDDYIRACPKDVQVILKKVRQSIRKVLPTADEKIKYGMPALMLDDRHAVYFAAWKRHIGLYPIYRSNAPIEEELAPYRDAKDTLKFPLNKPVPYDLIERVVAHLVKQRGAAT</sequence>
<reference evidence="2 3" key="1">
    <citation type="submission" date="2023-12" db="EMBL/GenBank/DDBJ databases">
        <title>the genome sequence of Hyalangium sp. s54d21.</title>
        <authorList>
            <person name="Zhang X."/>
        </authorList>
    </citation>
    <scope>NUCLEOTIDE SEQUENCE [LARGE SCALE GENOMIC DNA]</scope>
    <source>
        <strain evidence="3">s54d21</strain>
    </source>
</reference>
<dbReference type="Proteomes" id="UP001291309">
    <property type="component" value="Unassembled WGS sequence"/>
</dbReference>
<evidence type="ECO:0000259" key="1">
    <source>
        <dbReference type="Pfam" id="PF08818"/>
    </source>
</evidence>
<dbReference type="InterPro" id="IPR014922">
    <property type="entry name" value="YdhG-like"/>
</dbReference>
<comment type="caution">
    <text evidence="2">The sequence shown here is derived from an EMBL/GenBank/DDBJ whole genome shotgun (WGS) entry which is preliminary data.</text>
</comment>
<dbReference type="EMBL" id="JAXIVS010000001">
    <property type="protein sequence ID" value="MDY7224888.1"/>
    <property type="molecule type" value="Genomic_DNA"/>
</dbReference>
<dbReference type="Pfam" id="PF08818">
    <property type="entry name" value="DUF1801"/>
    <property type="match status" value="1"/>
</dbReference>
<protein>
    <submittedName>
        <fullName evidence="2">DUF1801 domain-containing protein</fullName>
    </submittedName>
</protein>
<dbReference type="SUPFAM" id="SSF159888">
    <property type="entry name" value="YdhG-like"/>
    <property type="match status" value="1"/>
</dbReference>
<dbReference type="RefSeq" id="WP_321543614.1">
    <property type="nucleotide sequence ID" value="NZ_JAXIVS010000001.1"/>
</dbReference>
<organism evidence="2 3">
    <name type="scientific">Hyalangium rubrum</name>
    <dbReference type="NCBI Taxonomy" id="3103134"/>
    <lineage>
        <taxon>Bacteria</taxon>
        <taxon>Pseudomonadati</taxon>
        <taxon>Myxococcota</taxon>
        <taxon>Myxococcia</taxon>
        <taxon>Myxococcales</taxon>
        <taxon>Cystobacterineae</taxon>
        <taxon>Archangiaceae</taxon>
        <taxon>Hyalangium</taxon>
    </lineage>
</organism>
<accession>A0ABU5GUN0</accession>
<feature type="domain" description="YdhG-like" evidence="1">
    <location>
        <begin position="22"/>
        <end position="110"/>
    </location>
</feature>
<evidence type="ECO:0000313" key="3">
    <source>
        <dbReference type="Proteomes" id="UP001291309"/>
    </source>
</evidence>
<evidence type="ECO:0000313" key="2">
    <source>
        <dbReference type="EMBL" id="MDY7224888.1"/>
    </source>
</evidence>
<dbReference type="Gene3D" id="3.90.1150.200">
    <property type="match status" value="1"/>
</dbReference>
<proteinExistence type="predicted"/>
<name>A0ABU5GUN0_9BACT</name>
<gene>
    <name evidence="2" type="ORF">SYV04_00780</name>
</gene>